<keyword evidence="5" id="KW-0482">Metalloprotease</keyword>
<protein>
    <submittedName>
        <fullName evidence="7">JAB domain-containing protein</fullName>
    </submittedName>
</protein>
<proteinExistence type="predicted"/>
<name>A0ABT0S5R1_9SPHN</name>
<dbReference type="PROSITE" id="PS01302">
    <property type="entry name" value="UPF0758"/>
    <property type="match status" value="1"/>
</dbReference>
<dbReference type="Gene3D" id="3.40.140.10">
    <property type="entry name" value="Cytidine Deaminase, domain 2"/>
    <property type="match status" value="1"/>
</dbReference>
<comment type="caution">
    <text evidence="7">The sequence shown here is derived from an EMBL/GenBank/DDBJ whole genome shotgun (WGS) entry which is preliminary data.</text>
</comment>
<dbReference type="InterPro" id="IPR025657">
    <property type="entry name" value="RadC_JAB"/>
</dbReference>
<dbReference type="InterPro" id="IPR020891">
    <property type="entry name" value="UPF0758_CS"/>
</dbReference>
<feature type="domain" description="MPN" evidence="6">
    <location>
        <begin position="4"/>
        <end position="134"/>
    </location>
</feature>
<keyword evidence="2" id="KW-0479">Metal-binding</keyword>
<gene>
    <name evidence="7" type="ORF">LZ518_01025</name>
</gene>
<keyword evidence="4" id="KW-0862">Zinc</keyword>
<dbReference type="RefSeq" id="WP_249914201.1">
    <property type="nucleotide sequence ID" value="NZ_JAMGBB010000001.1"/>
</dbReference>
<evidence type="ECO:0000256" key="4">
    <source>
        <dbReference type="ARBA" id="ARBA00022833"/>
    </source>
</evidence>
<evidence type="ECO:0000256" key="5">
    <source>
        <dbReference type="ARBA" id="ARBA00023049"/>
    </source>
</evidence>
<dbReference type="PANTHER" id="PTHR30471:SF3">
    <property type="entry name" value="UPF0758 PROTEIN YEES-RELATED"/>
    <property type="match status" value="1"/>
</dbReference>
<dbReference type="CDD" id="cd08071">
    <property type="entry name" value="MPN_DUF2466"/>
    <property type="match status" value="1"/>
</dbReference>
<evidence type="ECO:0000259" key="6">
    <source>
        <dbReference type="PROSITE" id="PS50249"/>
    </source>
</evidence>
<dbReference type="InterPro" id="IPR037518">
    <property type="entry name" value="MPN"/>
</dbReference>
<accession>A0ABT0S5R1</accession>
<keyword evidence="8" id="KW-1185">Reference proteome</keyword>
<keyword evidence="3" id="KW-0378">Hydrolase</keyword>
<reference evidence="7" key="1">
    <citation type="submission" date="2022-05" db="EMBL/GenBank/DDBJ databases">
        <authorList>
            <person name="Jo J.-H."/>
            <person name="Im W.-T."/>
        </authorList>
    </citation>
    <scope>NUCLEOTIDE SEQUENCE</scope>
    <source>
        <strain evidence="7">RB56-2</strain>
    </source>
</reference>
<dbReference type="Pfam" id="PF04002">
    <property type="entry name" value="RadC"/>
    <property type="match status" value="1"/>
</dbReference>
<dbReference type="PANTHER" id="PTHR30471">
    <property type="entry name" value="DNA REPAIR PROTEIN RADC"/>
    <property type="match status" value="1"/>
</dbReference>
<dbReference type="EMBL" id="JAMGBB010000001">
    <property type="protein sequence ID" value="MCL6739725.1"/>
    <property type="molecule type" value="Genomic_DNA"/>
</dbReference>
<dbReference type="PROSITE" id="PS50249">
    <property type="entry name" value="MPN"/>
    <property type="match status" value="1"/>
</dbReference>
<evidence type="ECO:0000256" key="3">
    <source>
        <dbReference type="ARBA" id="ARBA00022801"/>
    </source>
</evidence>
<evidence type="ECO:0000256" key="1">
    <source>
        <dbReference type="ARBA" id="ARBA00022670"/>
    </source>
</evidence>
<dbReference type="InterPro" id="IPR001405">
    <property type="entry name" value="UPF0758"/>
</dbReference>
<sequence length="134" mass="14852">MLRQRAESPALLNGHEAARRFLGSYFDVQDMECEQLLVAHVDSQARCIHVERYQGMPTAVGLPVRDILADALRLGSSGVILAHNHPSGDPRPSESDYRATRKLARAAEVIDLAVLDHLIFGARDYSSMRQMGLL</sequence>
<keyword evidence="1" id="KW-0645">Protease</keyword>
<evidence type="ECO:0000256" key="2">
    <source>
        <dbReference type="ARBA" id="ARBA00022723"/>
    </source>
</evidence>
<evidence type="ECO:0000313" key="8">
    <source>
        <dbReference type="Proteomes" id="UP001165383"/>
    </source>
</evidence>
<evidence type="ECO:0000313" key="7">
    <source>
        <dbReference type="EMBL" id="MCL6739725.1"/>
    </source>
</evidence>
<organism evidence="7 8">
    <name type="scientific">Sphingomonas brevis</name>
    <dbReference type="NCBI Taxonomy" id="2908206"/>
    <lineage>
        <taxon>Bacteria</taxon>
        <taxon>Pseudomonadati</taxon>
        <taxon>Pseudomonadota</taxon>
        <taxon>Alphaproteobacteria</taxon>
        <taxon>Sphingomonadales</taxon>
        <taxon>Sphingomonadaceae</taxon>
        <taxon>Sphingomonas</taxon>
    </lineage>
</organism>
<dbReference type="SUPFAM" id="SSF102712">
    <property type="entry name" value="JAB1/MPN domain"/>
    <property type="match status" value="1"/>
</dbReference>
<dbReference type="Proteomes" id="UP001165383">
    <property type="component" value="Unassembled WGS sequence"/>
</dbReference>